<name>A0A3M2HV21_9GAMM</name>
<dbReference type="Pfam" id="PF11720">
    <property type="entry name" value="Inhibitor_I78"/>
    <property type="match status" value="1"/>
</dbReference>
<dbReference type="InterPro" id="IPR021719">
    <property type="entry name" value="Prot_inh_I78"/>
</dbReference>
<organism evidence="1 2">
    <name type="scientific">Stutzerimonas zhaodongensis</name>
    <dbReference type="NCBI Taxonomy" id="1176257"/>
    <lineage>
        <taxon>Bacteria</taxon>
        <taxon>Pseudomonadati</taxon>
        <taxon>Pseudomonadota</taxon>
        <taxon>Gammaproteobacteria</taxon>
        <taxon>Pseudomonadales</taxon>
        <taxon>Pseudomonadaceae</taxon>
        <taxon>Stutzerimonas</taxon>
    </lineage>
</organism>
<dbReference type="EMBL" id="RFFM01000001">
    <property type="protein sequence ID" value="RMH92125.1"/>
    <property type="molecule type" value="Genomic_DNA"/>
</dbReference>
<comment type="caution">
    <text evidence="1">The sequence shown here is derived from an EMBL/GenBank/DDBJ whole genome shotgun (WGS) entry which is preliminary data.</text>
</comment>
<proteinExistence type="predicted"/>
<keyword evidence="2" id="KW-1185">Reference proteome</keyword>
<dbReference type="AlphaFoldDB" id="A0A3M2HV21"/>
<dbReference type="RefSeq" id="WP_122164075.1">
    <property type="nucleotide sequence ID" value="NZ_JAMOIB010000001.1"/>
</dbReference>
<dbReference type="Proteomes" id="UP000269774">
    <property type="component" value="Unassembled WGS sequence"/>
</dbReference>
<accession>A0A3M2HV21</accession>
<dbReference type="PANTHER" id="PTHR39600:SF1">
    <property type="entry name" value="PEPTIDASE INHIBITOR I78 FAMILY PROTEIN"/>
    <property type="match status" value="1"/>
</dbReference>
<reference evidence="1 2" key="1">
    <citation type="submission" date="2018-10" db="EMBL/GenBank/DDBJ databases">
        <title>Pseudomonas zhaodongensis NEAU-ST5-21(T) genome.</title>
        <authorList>
            <person name="Peng J."/>
            <person name="Liu Z.-P."/>
        </authorList>
    </citation>
    <scope>NUCLEOTIDE SEQUENCE [LARGE SCALE GENOMIC DNA]</scope>
    <source>
        <strain evidence="1 2">NEAU-ST5-21</strain>
    </source>
</reference>
<evidence type="ECO:0000313" key="2">
    <source>
        <dbReference type="Proteomes" id="UP000269774"/>
    </source>
</evidence>
<dbReference type="OrthoDB" id="7917348at2"/>
<sequence length="102" mass="10929">MQTIHSIALLTFCAGALIGCQSPTSDTGRSPQPSSGLCNVEYVEDLIGIQVSPEIQDQARIKSGAAIARVLRPGDIVTLEYNAQRLTISTDETLRVKRVNCG</sequence>
<dbReference type="PANTHER" id="PTHR39600">
    <property type="entry name" value="PEPTIDASE INHIBITOR I78 FAMILY PROTEIN"/>
    <property type="match status" value="1"/>
</dbReference>
<evidence type="ECO:0000313" key="1">
    <source>
        <dbReference type="EMBL" id="RMH92125.1"/>
    </source>
</evidence>
<dbReference type="Gene3D" id="3.30.10.10">
    <property type="entry name" value="Trypsin Inhibitor V, subunit A"/>
    <property type="match status" value="1"/>
</dbReference>
<gene>
    <name evidence="1" type="ORF">EA797_05180</name>
</gene>
<protein>
    <submittedName>
        <fullName evidence="1">Peptidase inhibitor I78 family protein</fullName>
    </submittedName>
</protein>